<proteinExistence type="predicted"/>
<evidence type="ECO:0000313" key="3">
    <source>
        <dbReference type="Proteomes" id="UP000299794"/>
    </source>
</evidence>
<accession>A0A479ZSL4</accession>
<keyword evidence="1" id="KW-0175">Coiled coil</keyword>
<comment type="caution">
    <text evidence="2">The sequence shown here is derived from an EMBL/GenBank/DDBJ whole genome shotgun (WGS) entry which is preliminary data.</text>
</comment>
<dbReference type="AlphaFoldDB" id="A0A479ZSL4"/>
<dbReference type="RefSeq" id="WP_141292737.1">
    <property type="nucleotide sequence ID" value="NZ_BJCD01000009.1"/>
</dbReference>
<dbReference type="Proteomes" id="UP000299794">
    <property type="component" value="Unassembled WGS sequence"/>
</dbReference>
<sequence length="177" mass="19739">MGIFDAFGKIFGGGKNNTATDSKIAIKGDVSPIPQNLITPDYRPQNGVYIGTSADLLREWESKGWMISKDDLETLKAMHKTLEGYEKLSKEYGKELGAFSRTEAKLVGTVTKTIPKVAGGNFAQYAANQKLNSDMDKIAVEYQKNIALREAEARQLQQQLEQQKARIQERKERLRGG</sequence>
<evidence type="ECO:0000256" key="1">
    <source>
        <dbReference type="SAM" id="Coils"/>
    </source>
</evidence>
<dbReference type="EMBL" id="BJCD01000009">
    <property type="protein sequence ID" value="GCL34453.1"/>
    <property type="molecule type" value="Genomic_DNA"/>
</dbReference>
<feature type="coiled-coil region" evidence="1">
    <location>
        <begin position="139"/>
        <end position="177"/>
    </location>
</feature>
<reference evidence="3" key="1">
    <citation type="submission" date="2019-02" db="EMBL/GenBank/DDBJ databases">
        <title>Draft genome sequence of Planktothrix agardhii NIES-905.</title>
        <authorList>
            <person name="Yamaguchi H."/>
            <person name="Suzuki S."/>
            <person name="Kawachi M."/>
        </authorList>
    </citation>
    <scope>NUCLEOTIDE SEQUENCE [LARGE SCALE GENOMIC DNA]</scope>
    <source>
        <strain evidence="3">CCAP 1459/11A</strain>
    </source>
</reference>
<name>A0A479ZSL4_PLAAG</name>
<gene>
    <name evidence="2" type="ORF">PA905_48190</name>
</gene>
<organism evidence="2 3">
    <name type="scientific">Planktothrix agardhii CCAP 1459/11A</name>
    <dbReference type="NCBI Taxonomy" id="282420"/>
    <lineage>
        <taxon>Bacteria</taxon>
        <taxon>Bacillati</taxon>
        <taxon>Cyanobacteriota</taxon>
        <taxon>Cyanophyceae</taxon>
        <taxon>Oscillatoriophycideae</taxon>
        <taxon>Oscillatoriales</taxon>
        <taxon>Microcoleaceae</taxon>
        <taxon>Planktothrix</taxon>
    </lineage>
</organism>
<protein>
    <submittedName>
        <fullName evidence="2">Uncharacterized protein</fullName>
    </submittedName>
</protein>
<evidence type="ECO:0000313" key="2">
    <source>
        <dbReference type="EMBL" id="GCL34453.1"/>
    </source>
</evidence>